<dbReference type="Pfam" id="PF04187">
    <property type="entry name" value="Cofac_haem_bdg"/>
    <property type="match status" value="1"/>
</dbReference>
<dbReference type="Gene3D" id="3.40.50.11550">
    <property type="match status" value="1"/>
</dbReference>
<accession>A0ABU3DH27</accession>
<dbReference type="EMBL" id="JAVRHL010000002">
    <property type="protein sequence ID" value="MDT0683021.1"/>
    <property type="molecule type" value="Genomic_DNA"/>
</dbReference>
<keyword evidence="2" id="KW-0449">Lipoprotein</keyword>
<feature type="domain" description="Haem-binding uptake Tiki superfamily ChaN" evidence="1">
    <location>
        <begin position="21"/>
        <end position="229"/>
    </location>
</feature>
<gene>
    <name evidence="2" type="ORF">RM543_10005</name>
</gene>
<organism evidence="2 3">
    <name type="scientific">Tropicimonas omnivorans</name>
    <dbReference type="NCBI Taxonomy" id="3075590"/>
    <lineage>
        <taxon>Bacteria</taxon>
        <taxon>Pseudomonadati</taxon>
        <taxon>Pseudomonadota</taxon>
        <taxon>Alphaproteobacteria</taxon>
        <taxon>Rhodobacterales</taxon>
        <taxon>Roseobacteraceae</taxon>
        <taxon>Tropicimonas</taxon>
    </lineage>
</organism>
<comment type="caution">
    <text evidence="2">The sequence shown here is derived from an EMBL/GenBank/DDBJ whole genome shotgun (WGS) entry which is preliminary data.</text>
</comment>
<proteinExistence type="predicted"/>
<dbReference type="CDD" id="cd14727">
    <property type="entry name" value="ChanN-like"/>
    <property type="match status" value="1"/>
</dbReference>
<keyword evidence="3" id="KW-1185">Reference proteome</keyword>
<reference evidence="2 3" key="1">
    <citation type="submission" date="2023-09" db="EMBL/GenBank/DDBJ databases">
        <authorList>
            <person name="Rey-Velasco X."/>
        </authorList>
    </citation>
    <scope>NUCLEOTIDE SEQUENCE [LARGE SCALE GENOMIC DNA]</scope>
    <source>
        <strain evidence="2 3">F158</strain>
    </source>
</reference>
<dbReference type="RefSeq" id="WP_311691100.1">
    <property type="nucleotide sequence ID" value="NZ_JAVRHL010000002.1"/>
</dbReference>
<dbReference type="InterPro" id="IPR007314">
    <property type="entry name" value="Cofac_haem-bd_dom"/>
</dbReference>
<name>A0ABU3DH27_9RHOB</name>
<evidence type="ECO:0000259" key="1">
    <source>
        <dbReference type="Pfam" id="PF04187"/>
    </source>
</evidence>
<dbReference type="Proteomes" id="UP001265259">
    <property type="component" value="Unassembled WGS sequence"/>
</dbReference>
<evidence type="ECO:0000313" key="2">
    <source>
        <dbReference type="EMBL" id="MDT0683021.1"/>
    </source>
</evidence>
<protein>
    <submittedName>
        <fullName evidence="2">ChaN family lipoprotein</fullName>
    </submittedName>
</protein>
<evidence type="ECO:0000313" key="3">
    <source>
        <dbReference type="Proteomes" id="UP001265259"/>
    </source>
</evidence>
<sequence length="262" mass="28693">MTGPFWYRPGAPDAVPHATVLDDMAGGDVVLLGEQHDRADMHRWQLHVAAGLLARRPLILGFEMFPARMGPVLSEWVAGELAEEEFLQKAEWGTVWGFPADLYLPLFRFCRETGTPMLGLNCRRGLVSEVGKGGWESVREEDREGLTPARPSPEAYRRHIFDLTGNGQPGRSDADPDSPRFSRFLRAQEVWDRAFATRLAAAVRTDGPLLVGIVGMGHLAYGGGVSWQLADLGVTDVRVAIPHSTEQAKIKGGAADYAMCLA</sequence>
<dbReference type="SUPFAM" id="SSF159501">
    <property type="entry name" value="EreA/ChaN-like"/>
    <property type="match status" value="1"/>
</dbReference>